<dbReference type="InParanoid" id="B9S5W9"/>
<reference evidence="2" key="1">
    <citation type="journal article" date="2010" name="Nat. Biotechnol.">
        <title>Draft genome sequence of the oilseed species Ricinus communis.</title>
        <authorList>
            <person name="Chan A.P."/>
            <person name="Crabtree J."/>
            <person name="Zhao Q."/>
            <person name="Lorenzi H."/>
            <person name="Orvis J."/>
            <person name="Puiu D."/>
            <person name="Melake-Berhan A."/>
            <person name="Jones K.M."/>
            <person name="Redman J."/>
            <person name="Chen G."/>
            <person name="Cahoon E.B."/>
            <person name="Gedil M."/>
            <person name="Stanke M."/>
            <person name="Haas B.J."/>
            <person name="Wortman J.R."/>
            <person name="Fraser-Liggett C.M."/>
            <person name="Ravel J."/>
            <person name="Rabinowicz P.D."/>
        </authorList>
    </citation>
    <scope>NUCLEOTIDE SEQUENCE [LARGE SCALE GENOMIC DNA]</scope>
    <source>
        <strain evidence="2">cv. Hale</strain>
    </source>
</reference>
<sequence length="72" mass="8233">MQNMISLNYKGLQQLTSLRKSEIECCPNLQSNPEEGLPSSISFLSIWKCPLLERRCQQEGGEDWPKNSHIPT</sequence>
<organism evidence="1 2">
    <name type="scientific">Ricinus communis</name>
    <name type="common">Castor bean</name>
    <dbReference type="NCBI Taxonomy" id="3988"/>
    <lineage>
        <taxon>Eukaryota</taxon>
        <taxon>Viridiplantae</taxon>
        <taxon>Streptophyta</taxon>
        <taxon>Embryophyta</taxon>
        <taxon>Tracheophyta</taxon>
        <taxon>Spermatophyta</taxon>
        <taxon>Magnoliopsida</taxon>
        <taxon>eudicotyledons</taxon>
        <taxon>Gunneridae</taxon>
        <taxon>Pentapetalae</taxon>
        <taxon>rosids</taxon>
        <taxon>fabids</taxon>
        <taxon>Malpighiales</taxon>
        <taxon>Euphorbiaceae</taxon>
        <taxon>Acalyphoideae</taxon>
        <taxon>Acalypheae</taxon>
        <taxon>Ricinus</taxon>
    </lineage>
</organism>
<evidence type="ECO:0000313" key="2">
    <source>
        <dbReference type="Proteomes" id="UP000008311"/>
    </source>
</evidence>
<dbReference type="eggNOG" id="ENOG502SCH9">
    <property type="taxonomic scope" value="Eukaryota"/>
</dbReference>
<gene>
    <name evidence="1" type="ORF">RCOM_0655470</name>
</gene>
<evidence type="ECO:0000313" key="1">
    <source>
        <dbReference type="EMBL" id="EEF41056.1"/>
    </source>
</evidence>
<accession>B9S5W9</accession>
<dbReference type="EMBL" id="EQ973876">
    <property type="protein sequence ID" value="EEF41056.1"/>
    <property type="molecule type" value="Genomic_DNA"/>
</dbReference>
<keyword evidence="2" id="KW-1185">Reference proteome</keyword>
<name>B9S5W9_RICCO</name>
<protein>
    <submittedName>
        <fullName evidence="1">Uncharacterized protein</fullName>
    </submittedName>
</protein>
<dbReference type="Proteomes" id="UP000008311">
    <property type="component" value="Unassembled WGS sequence"/>
</dbReference>
<dbReference type="AlphaFoldDB" id="B9S5W9"/>
<proteinExistence type="predicted"/>